<evidence type="ECO:0000313" key="1">
    <source>
        <dbReference type="EMBL" id="KAK3066024.1"/>
    </source>
</evidence>
<dbReference type="EMBL" id="JAWDJW010006058">
    <property type="protein sequence ID" value="KAK3066024.1"/>
    <property type="molecule type" value="Genomic_DNA"/>
</dbReference>
<proteinExistence type="predicted"/>
<protein>
    <submittedName>
        <fullName evidence="1">Uncharacterized protein</fullName>
    </submittedName>
</protein>
<name>A0ACC3DEB2_9PEZI</name>
<reference evidence="1" key="1">
    <citation type="submission" date="2024-09" db="EMBL/GenBank/DDBJ databases">
        <title>Black Yeasts Isolated from many extreme environments.</title>
        <authorList>
            <person name="Coleine C."/>
            <person name="Stajich J.E."/>
            <person name="Selbmann L."/>
        </authorList>
    </citation>
    <scope>NUCLEOTIDE SEQUENCE</scope>
    <source>
        <strain evidence="1">CCFEE 5737</strain>
    </source>
</reference>
<feature type="non-terminal residue" evidence="1">
    <location>
        <position position="86"/>
    </location>
</feature>
<dbReference type="Proteomes" id="UP001186974">
    <property type="component" value="Unassembled WGS sequence"/>
</dbReference>
<accession>A0ACC3DEB2</accession>
<keyword evidence="2" id="KW-1185">Reference proteome</keyword>
<feature type="non-terminal residue" evidence="1">
    <location>
        <position position="1"/>
    </location>
</feature>
<organism evidence="1 2">
    <name type="scientific">Coniosporium uncinatum</name>
    <dbReference type="NCBI Taxonomy" id="93489"/>
    <lineage>
        <taxon>Eukaryota</taxon>
        <taxon>Fungi</taxon>
        <taxon>Dikarya</taxon>
        <taxon>Ascomycota</taxon>
        <taxon>Pezizomycotina</taxon>
        <taxon>Dothideomycetes</taxon>
        <taxon>Dothideomycetes incertae sedis</taxon>
        <taxon>Coniosporium</taxon>
    </lineage>
</organism>
<comment type="caution">
    <text evidence="1">The sequence shown here is derived from an EMBL/GenBank/DDBJ whole genome shotgun (WGS) entry which is preliminary data.</text>
</comment>
<evidence type="ECO:0000313" key="2">
    <source>
        <dbReference type="Proteomes" id="UP001186974"/>
    </source>
</evidence>
<gene>
    <name evidence="1" type="ORF">LTS18_002112</name>
</gene>
<sequence length="86" mass="9081">PLAQVTVLDAYHGDSNLVDWYQSDGSWRRVLIDTGPGTVGATGVTAAKIGSLIGTQRNLIGSQSIPRTLVTDALVVPKLAELQVTH</sequence>